<evidence type="ECO:0000313" key="4">
    <source>
        <dbReference type="Proteomes" id="UP000008810"/>
    </source>
</evidence>
<reference evidence="2" key="2">
    <citation type="submission" date="2017-06" db="EMBL/GenBank/DDBJ databases">
        <title>WGS assembly of Brachypodium distachyon.</title>
        <authorList>
            <consortium name="The International Brachypodium Initiative"/>
            <person name="Lucas S."/>
            <person name="Harmon-Smith M."/>
            <person name="Lail K."/>
            <person name="Tice H."/>
            <person name="Grimwood J."/>
            <person name="Bruce D."/>
            <person name="Barry K."/>
            <person name="Shu S."/>
            <person name="Lindquist E."/>
            <person name="Wang M."/>
            <person name="Pitluck S."/>
            <person name="Vogel J.P."/>
            <person name="Garvin D.F."/>
            <person name="Mockler T.C."/>
            <person name="Schmutz J."/>
            <person name="Rokhsar D."/>
            <person name="Bevan M.W."/>
        </authorList>
    </citation>
    <scope>NUCLEOTIDE SEQUENCE</scope>
    <source>
        <strain evidence="2">Bd21</strain>
    </source>
</reference>
<organism evidence="2">
    <name type="scientific">Brachypodium distachyon</name>
    <name type="common">Purple false brome</name>
    <name type="synonym">Trachynia distachya</name>
    <dbReference type="NCBI Taxonomy" id="15368"/>
    <lineage>
        <taxon>Eukaryota</taxon>
        <taxon>Viridiplantae</taxon>
        <taxon>Streptophyta</taxon>
        <taxon>Embryophyta</taxon>
        <taxon>Tracheophyta</taxon>
        <taxon>Spermatophyta</taxon>
        <taxon>Magnoliopsida</taxon>
        <taxon>Liliopsida</taxon>
        <taxon>Poales</taxon>
        <taxon>Poaceae</taxon>
        <taxon>BOP clade</taxon>
        <taxon>Pooideae</taxon>
        <taxon>Stipodae</taxon>
        <taxon>Brachypodieae</taxon>
        <taxon>Brachypodium</taxon>
    </lineage>
</organism>
<dbReference type="Gramene" id="KQK10676">
    <property type="protein sequence ID" value="KQK10676"/>
    <property type="gene ID" value="BRADI_2g55510v3"/>
</dbReference>
<evidence type="ECO:0000256" key="1">
    <source>
        <dbReference type="SAM" id="SignalP"/>
    </source>
</evidence>
<name>I1HTK3_BRADI</name>
<dbReference type="eggNOG" id="ENOG502R3TU">
    <property type="taxonomic scope" value="Eukaryota"/>
</dbReference>
<evidence type="ECO:0008006" key="5">
    <source>
        <dbReference type="Google" id="ProtNLM"/>
    </source>
</evidence>
<sequence>MASGLATLKAVMVIAVFAILVMPSLGHKRKGPLCSDCKPLCDKNCSAIVDANCGGICNTDSRCPDCMARYRQEHCSECCNHGTCSCDSCNYGGACIPECRSFAGVCEQCKTAVGGKCNTDCNNTCNDNCVKKGKGC</sequence>
<protein>
    <recommendedName>
        <fullName evidence="5">TNFR-Cys domain-containing protein</fullName>
    </recommendedName>
</protein>
<feature type="chain" id="PRO_5014094836" description="TNFR-Cys domain-containing protein" evidence="1">
    <location>
        <begin position="27"/>
        <end position="136"/>
    </location>
</feature>
<proteinExistence type="predicted"/>
<reference evidence="3" key="3">
    <citation type="submission" date="2018-08" db="UniProtKB">
        <authorList>
            <consortium name="EnsemblPlants"/>
        </authorList>
    </citation>
    <scope>IDENTIFICATION</scope>
    <source>
        <strain evidence="3">cv. Bd21</strain>
    </source>
</reference>
<gene>
    <name evidence="2" type="ORF">BRADI_2g55510v3</name>
</gene>
<dbReference type="OMA" id="CERQILD"/>
<reference evidence="2 3" key="1">
    <citation type="journal article" date="2010" name="Nature">
        <title>Genome sequencing and analysis of the model grass Brachypodium distachyon.</title>
        <authorList>
            <consortium name="International Brachypodium Initiative"/>
        </authorList>
    </citation>
    <scope>NUCLEOTIDE SEQUENCE [LARGE SCALE GENOMIC DNA]</scope>
    <source>
        <strain evidence="2 3">Bd21</strain>
    </source>
</reference>
<dbReference type="InParanoid" id="I1HTK3"/>
<dbReference type="HOGENOM" id="CLU_115622_0_0_1"/>
<dbReference type="OrthoDB" id="681363at2759"/>
<dbReference type="EnsemblPlants" id="KQK10676">
    <property type="protein sequence ID" value="KQK10676"/>
    <property type="gene ID" value="BRADI_2g55510v3"/>
</dbReference>
<evidence type="ECO:0000313" key="2">
    <source>
        <dbReference type="EMBL" id="KQK10676.1"/>
    </source>
</evidence>
<keyword evidence="4" id="KW-1185">Reference proteome</keyword>
<feature type="signal peptide" evidence="1">
    <location>
        <begin position="1"/>
        <end position="26"/>
    </location>
</feature>
<evidence type="ECO:0000313" key="3">
    <source>
        <dbReference type="EnsemblPlants" id="KQK10676"/>
    </source>
</evidence>
<dbReference type="EMBL" id="CM000881">
    <property type="protein sequence ID" value="KQK10676.1"/>
    <property type="molecule type" value="Genomic_DNA"/>
</dbReference>
<dbReference type="AlphaFoldDB" id="I1HTK3"/>
<keyword evidence="1" id="KW-0732">Signal</keyword>
<accession>I1HTK3</accession>
<dbReference type="Proteomes" id="UP000008810">
    <property type="component" value="Chromosome 2"/>
</dbReference>